<dbReference type="GO" id="GO:0005886">
    <property type="term" value="C:plasma membrane"/>
    <property type="evidence" value="ECO:0007669"/>
    <property type="project" value="UniProtKB-SubCell"/>
</dbReference>
<dbReference type="InterPro" id="IPR001851">
    <property type="entry name" value="ABC_transp_permease"/>
</dbReference>
<feature type="transmembrane region" description="Helical" evidence="6">
    <location>
        <begin position="128"/>
        <end position="147"/>
    </location>
</feature>
<evidence type="ECO:0000256" key="1">
    <source>
        <dbReference type="ARBA" id="ARBA00004651"/>
    </source>
</evidence>
<dbReference type="PANTHER" id="PTHR30482:SF10">
    <property type="entry name" value="HIGH-AFFINITY BRANCHED-CHAIN AMINO ACID TRANSPORT PROTEIN BRAE"/>
    <property type="match status" value="1"/>
</dbReference>
<sequence length="327" mass="35010">MRSYMPLATLFLIYAVMIAIGQGIQGMWQPIMLVIFYIAIGQALNIFLGMTGYVNFGYVALLGVGAYGMAVALGYYTDLGLVPALIFGFFLAVLLAFIVSMLVGGIALRLRGAYFAIATIGVNEGIKYLILGGKIWGGSSGIVLSGILRKAYGAETMRFLSTVFADAGLIAVAILSGVITMYILNSRLGYGLIALREDEDAAKVMGINVRRYKQIAFVISCILAGLIGATAWTLKLTYVFPQDVFAINYTVEAIVIVMLGGAGTLLGPVVGGLIYALLKYYLSIAFPGMQLLILAPLLIVVILLFPEGVVGYLAKAARGTKFEKFVR</sequence>
<comment type="subcellular location">
    <subcellularLocation>
        <location evidence="1">Cell membrane</location>
        <topology evidence="1">Multi-pass membrane protein</topology>
    </subcellularLocation>
</comment>
<feature type="transmembrane region" description="Helical" evidence="6">
    <location>
        <begin position="284"/>
        <end position="305"/>
    </location>
</feature>
<feature type="transmembrane region" description="Helical" evidence="6">
    <location>
        <begin position="215"/>
        <end position="234"/>
    </location>
</feature>
<evidence type="ECO:0000256" key="2">
    <source>
        <dbReference type="ARBA" id="ARBA00022475"/>
    </source>
</evidence>
<keyword evidence="5 6" id="KW-0472">Membrane</keyword>
<evidence type="ECO:0000313" key="8">
    <source>
        <dbReference type="Proteomes" id="UP000028501"/>
    </source>
</evidence>
<dbReference type="AlphaFoldDB" id="A0A075WFH7"/>
<gene>
    <name evidence="7" type="ORF">AFULGI_00010810</name>
</gene>
<feature type="transmembrane region" description="Helical" evidence="6">
    <location>
        <begin position="159"/>
        <end position="184"/>
    </location>
</feature>
<accession>A0A075WFH7</accession>
<dbReference type="GO" id="GO:0015658">
    <property type="term" value="F:branched-chain amino acid transmembrane transporter activity"/>
    <property type="evidence" value="ECO:0007669"/>
    <property type="project" value="InterPro"/>
</dbReference>
<dbReference type="HOGENOM" id="CLU_031365_2_0_2"/>
<name>A0A075WFH7_ARCFL</name>
<dbReference type="RefSeq" id="WP_048095465.1">
    <property type="nucleotide sequence ID" value="NZ_CP006577.1"/>
</dbReference>
<organism evidence="7 8">
    <name type="scientific">Archaeoglobus fulgidus DSM 8774</name>
    <dbReference type="NCBI Taxonomy" id="1344584"/>
    <lineage>
        <taxon>Archaea</taxon>
        <taxon>Methanobacteriati</taxon>
        <taxon>Methanobacteriota</taxon>
        <taxon>Archaeoglobi</taxon>
        <taxon>Archaeoglobales</taxon>
        <taxon>Archaeoglobaceae</taxon>
        <taxon>Archaeoglobus</taxon>
    </lineage>
</organism>
<dbReference type="PANTHER" id="PTHR30482">
    <property type="entry name" value="HIGH-AFFINITY BRANCHED-CHAIN AMINO ACID TRANSPORT SYSTEM PERMEASE"/>
    <property type="match status" value="1"/>
</dbReference>
<proteinExistence type="predicted"/>
<evidence type="ECO:0000256" key="4">
    <source>
        <dbReference type="ARBA" id="ARBA00022989"/>
    </source>
</evidence>
<dbReference type="Pfam" id="PF02653">
    <property type="entry name" value="BPD_transp_2"/>
    <property type="match status" value="1"/>
</dbReference>
<dbReference type="KEGG" id="afg:AFULGI_00010810"/>
<evidence type="ECO:0000313" key="7">
    <source>
        <dbReference type="EMBL" id="AIG97864.1"/>
    </source>
</evidence>
<dbReference type="Proteomes" id="UP000028501">
    <property type="component" value="Chromosome"/>
</dbReference>
<evidence type="ECO:0000256" key="3">
    <source>
        <dbReference type="ARBA" id="ARBA00022692"/>
    </source>
</evidence>
<reference evidence="7 8" key="1">
    <citation type="submission" date="2013-07" db="EMBL/GenBank/DDBJ databases">
        <title>Genome of Archaeoglobus fulgidus.</title>
        <authorList>
            <person name="Fiebig A."/>
            <person name="Birkeland N.-K."/>
        </authorList>
    </citation>
    <scope>NUCLEOTIDE SEQUENCE [LARGE SCALE GENOMIC DNA]</scope>
    <source>
        <strain evidence="7 8">DSM 8774</strain>
    </source>
</reference>
<keyword evidence="2" id="KW-1003">Cell membrane</keyword>
<keyword evidence="4 6" id="KW-1133">Transmembrane helix</keyword>
<feature type="transmembrane region" description="Helical" evidence="6">
    <location>
        <begin position="56"/>
        <end position="76"/>
    </location>
</feature>
<dbReference type="InterPro" id="IPR043428">
    <property type="entry name" value="LivM-like"/>
</dbReference>
<keyword evidence="3 6" id="KW-0812">Transmembrane</keyword>
<dbReference type="GeneID" id="24794592"/>
<dbReference type="CDD" id="cd06581">
    <property type="entry name" value="TM_PBP1_LivM_like"/>
    <property type="match status" value="1"/>
</dbReference>
<evidence type="ECO:0000256" key="5">
    <source>
        <dbReference type="ARBA" id="ARBA00023136"/>
    </source>
</evidence>
<feature type="transmembrane region" description="Helical" evidence="6">
    <location>
        <begin position="31"/>
        <end position="49"/>
    </location>
</feature>
<feature type="transmembrane region" description="Helical" evidence="6">
    <location>
        <begin position="82"/>
        <end position="108"/>
    </location>
</feature>
<protein>
    <submittedName>
        <fullName evidence="7">ABC-type branched-chain amino acid transport system, permease component</fullName>
    </submittedName>
</protein>
<dbReference type="EMBL" id="CP006577">
    <property type="protein sequence ID" value="AIG97864.1"/>
    <property type="molecule type" value="Genomic_DNA"/>
</dbReference>
<feature type="transmembrane region" description="Helical" evidence="6">
    <location>
        <begin position="254"/>
        <end position="277"/>
    </location>
</feature>
<evidence type="ECO:0000256" key="6">
    <source>
        <dbReference type="SAM" id="Phobius"/>
    </source>
</evidence>